<feature type="region of interest" description="Disordered" evidence="4">
    <location>
        <begin position="48"/>
        <end position="67"/>
    </location>
</feature>
<dbReference type="eggNOG" id="COG4932">
    <property type="taxonomic scope" value="Bacteria"/>
</dbReference>
<keyword evidence="2" id="KW-0964">Secreted</keyword>
<evidence type="ECO:0000256" key="1">
    <source>
        <dbReference type="ARBA" id="ARBA00007257"/>
    </source>
</evidence>
<dbReference type="Pfam" id="PF17802">
    <property type="entry name" value="SpaA"/>
    <property type="match status" value="2"/>
</dbReference>
<feature type="compositionally biased region" description="Basic and acidic residues" evidence="4">
    <location>
        <begin position="10"/>
        <end position="20"/>
    </location>
</feature>
<reference evidence="7 8" key="1">
    <citation type="submission" date="2014-03" db="EMBL/GenBank/DDBJ databases">
        <title>Genomics of Bifidobacteria.</title>
        <authorList>
            <person name="Ventura M."/>
            <person name="Milani C."/>
            <person name="Lugli G.A."/>
        </authorList>
    </citation>
    <scope>NUCLEOTIDE SEQUENCE [LARGE SCALE GENOMIC DNA]</scope>
    <source>
        <strain evidence="7 8">DSM 23975</strain>
    </source>
</reference>
<accession>A0A087CL08</accession>
<evidence type="ECO:0000256" key="3">
    <source>
        <dbReference type="ARBA" id="ARBA00022729"/>
    </source>
</evidence>
<dbReference type="Gene3D" id="2.60.40.10">
    <property type="entry name" value="Immunoglobulins"/>
    <property type="match status" value="3"/>
</dbReference>
<evidence type="ECO:0000256" key="2">
    <source>
        <dbReference type="ARBA" id="ARBA00022525"/>
    </source>
</evidence>
<name>A0A087CL08_9BIFI</name>
<dbReference type="AlphaFoldDB" id="A0A087CL08"/>
<keyword evidence="5" id="KW-1133">Transmembrane helix</keyword>
<dbReference type="InterPro" id="IPR013783">
    <property type="entry name" value="Ig-like_fold"/>
</dbReference>
<feature type="region of interest" description="Disordered" evidence="4">
    <location>
        <begin position="1"/>
        <end position="27"/>
    </location>
</feature>
<organism evidence="7 8">
    <name type="scientific">Bifidobacterium reuteri DSM 23975</name>
    <dbReference type="NCBI Taxonomy" id="1437610"/>
    <lineage>
        <taxon>Bacteria</taxon>
        <taxon>Bacillati</taxon>
        <taxon>Actinomycetota</taxon>
        <taxon>Actinomycetes</taxon>
        <taxon>Bifidobacteriales</taxon>
        <taxon>Bifidobacteriaceae</taxon>
        <taxon>Bifidobacterium</taxon>
    </lineage>
</organism>
<dbReference type="Proteomes" id="UP000028984">
    <property type="component" value="Unassembled WGS sequence"/>
</dbReference>
<evidence type="ECO:0000256" key="4">
    <source>
        <dbReference type="SAM" id="MobiDB-lite"/>
    </source>
</evidence>
<feature type="compositionally biased region" description="Basic and acidic residues" evidence="4">
    <location>
        <begin position="50"/>
        <end position="61"/>
    </location>
</feature>
<dbReference type="PANTHER" id="PTHR36108">
    <property type="entry name" value="COLOSSIN-B-RELATED"/>
    <property type="match status" value="1"/>
</dbReference>
<protein>
    <submittedName>
        <fullName evidence="7">Cna protein B-type domain protein</fullName>
    </submittedName>
</protein>
<feature type="domain" description="SpaA-like prealbumin fold" evidence="6">
    <location>
        <begin position="225"/>
        <end position="266"/>
    </location>
</feature>
<feature type="domain" description="SpaA-like prealbumin fold" evidence="6">
    <location>
        <begin position="309"/>
        <end position="421"/>
    </location>
</feature>
<comment type="similarity">
    <text evidence="1">Belongs to the serine-aspartate repeat-containing protein (SDr) family.</text>
</comment>
<keyword evidence="3" id="KW-0732">Signal</keyword>
<keyword evidence="5" id="KW-0812">Transmembrane</keyword>
<feature type="transmembrane region" description="Helical" evidence="5">
    <location>
        <begin position="659"/>
        <end position="677"/>
    </location>
</feature>
<gene>
    <name evidence="7" type="ORF">BREU_2145</name>
</gene>
<evidence type="ECO:0000259" key="6">
    <source>
        <dbReference type="Pfam" id="PF17802"/>
    </source>
</evidence>
<keyword evidence="8" id="KW-1185">Reference proteome</keyword>
<sequence length="687" mass="73401">MNPGSNAVKRYADNELDRNDVGYPQRYNSDSLNELAKVKANAPAELHLVNPDRDQSEDTHLGDSPYHADSSSTFNTIYTGIALKAQLTEYGKANGAPTTDGGKSIVWNNAAVRFTNNAARLSGGAFGTNGVISFSTPYSASWDKVAASDANSGDTNKEPVYLDGSVWTLRTQNGGMLNEYLRPLDCQNNTAAKPSTCWHEVTDADESKWLEVDIRDGGIRDTNPQPGKIGVENLKPGTYLLKEKAAPNGYHATTNVYTFTIVEQEDGNVKEPPITLDKNVDPDGYGPIKDNAIGNSPMSGSVSWSKNNTKDDVTALQDLPGSEWTITKLTEDGKDDTSFANLKVTDCVLSDSVKECPETQSGSKELKDSNGAEGRFTVNGLLAGNYKLVETKAPDGYQQPDKDTYYTFTIDPASNAAVTLTKHTSANDTAGTEVDGNQIANTPTGVSWKKVDVADDSKLLSGTEWTITKLDSQGEPTTDSRTVTDCTSADCAKQSNTKQSYVDKNPAEGHFTVRELTYSSTPEDAKTQYKLVETKAQDGYAKPDPDKTYAIITIDAKGQSSMTLHGEWNTSSNVATTQCLAQKPATQSNDNPGAGVAKTAANATATAVARIAARFGIPAERRTVVPTAGGGETTDECTLTNAKLVASLPFTGGTDARTWLLIGGVAAVAAAIILALINEYRKRKGLA</sequence>
<keyword evidence="5" id="KW-0472">Membrane</keyword>
<evidence type="ECO:0000313" key="7">
    <source>
        <dbReference type="EMBL" id="KFI83958.1"/>
    </source>
</evidence>
<evidence type="ECO:0000313" key="8">
    <source>
        <dbReference type="Proteomes" id="UP000028984"/>
    </source>
</evidence>
<dbReference type="STRING" id="1437610.BREU_2145"/>
<proteinExistence type="inferred from homology"/>
<dbReference type="GO" id="GO:0005975">
    <property type="term" value="P:carbohydrate metabolic process"/>
    <property type="evidence" value="ECO:0007669"/>
    <property type="project" value="UniProtKB-ARBA"/>
</dbReference>
<evidence type="ECO:0000256" key="5">
    <source>
        <dbReference type="SAM" id="Phobius"/>
    </source>
</evidence>
<dbReference type="InterPro" id="IPR041033">
    <property type="entry name" value="SpaA_PFL_dom_1"/>
</dbReference>
<dbReference type="EMBL" id="JGZK01000019">
    <property type="protein sequence ID" value="KFI83958.1"/>
    <property type="molecule type" value="Genomic_DNA"/>
</dbReference>
<comment type="caution">
    <text evidence="7">The sequence shown here is derived from an EMBL/GenBank/DDBJ whole genome shotgun (WGS) entry which is preliminary data.</text>
</comment>
<dbReference type="PANTHER" id="PTHR36108:SF13">
    <property type="entry name" value="COLOSSIN-B-RELATED"/>
    <property type="match status" value="1"/>
</dbReference>